<dbReference type="InterPro" id="IPR032164">
    <property type="entry name" value="DUF5000"/>
</dbReference>
<dbReference type="SUPFAM" id="SSF49785">
    <property type="entry name" value="Galactose-binding domain-like"/>
    <property type="match status" value="1"/>
</dbReference>
<dbReference type="AlphaFoldDB" id="A0A5M8NVD1"/>
<dbReference type="Pfam" id="PF17166">
    <property type="entry name" value="DUF5126"/>
    <property type="match status" value="1"/>
</dbReference>
<accession>A0A5M8NVD1</accession>
<evidence type="ECO:0000259" key="1">
    <source>
        <dbReference type="Pfam" id="PF16323"/>
    </source>
</evidence>
<dbReference type="Pfam" id="PF16323">
    <property type="entry name" value="DUF4959"/>
    <property type="match status" value="1"/>
</dbReference>
<evidence type="ECO:0000259" key="2">
    <source>
        <dbReference type="Pfam" id="PF16391"/>
    </source>
</evidence>
<dbReference type="PROSITE" id="PS51257">
    <property type="entry name" value="PROKAR_LIPOPROTEIN"/>
    <property type="match status" value="1"/>
</dbReference>
<dbReference type="InterPro" id="IPR008979">
    <property type="entry name" value="Galactose-bd-like_sf"/>
</dbReference>
<dbReference type="InterPro" id="IPR032527">
    <property type="entry name" value="DUF4959"/>
</dbReference>
<gene>
    <name evidence="4" type="ORF">EZS26_003229</name>
</gene>
<organism evidence="4 5">
    <name type="scientific">Candidatus Ordinivivax streblomastigis</name>
    <dbReference type="NCBI Taxonomy" id="2540710"/>
    <lineage>
        <taxon>Bacteria</taxon>
        <taxon>Pseudomonadati</taxon>
        <taxon>Bacteroidota</taxon>
        <taxon>Bacteroidia</taxon>
        <taxon>Bacteroidales</taxon>
        <taxon>Candidatus Ordinivivax</taxon>
    </lineage>
</organism>
<feature type="domain" description="DUF4959" evidence="1">
    <location>
        <begin position="21"/>
        <end position="123"/>
    </location>
</feature>
<sequence>MKKFNIIFAIWIVGIAGLVSSCSELPFGQTPTDHTPPSPLSNVVVESIPGGAKVIYDLPNEKDISYVKCEYTYKGEKRIVRASVYNNYLIVEGLGTVEPIDITLYVVDHSENVSTGVSKTFIPDTPPLETIFDSVEIFPLFGGVSVRWTNMGTTEIGVTVFSEDSLGVMREGRTQYSKEESGELSFRGYTPVEHHFAVRITDKWGNVSGTKEAVIIPLFERLLDKGKFLEVALPGDNTSVNNNRPLKNCWDGNDEVIWHTVEGQFMPFPMYFTIDLGVEAKFSRMTLRARTNYYYSNHTFRTFEAWGAKDYKRGMPTEYWTGGDWKEDGDWEMLGDYEVKRPSGNTASIGNPGGEDTAYGQAGYGFNVPIDAEPLRYLRFVIKTTWSSGALHMAEFYFYGDDETTEN</sequence>
<evidence type="ECO:0008006" key="6">
    <source>
        <dbReference type="Google" id="ProtNLM"/>
    </source>
</evidence>
<dbReference type="Pfam" id="PF16391">
    <property type="entry name" value="DUF5000"/>
    <property type="match status" value="1"/>
</dbReference>
<feature type="domain" description="DUF5126" evidence="3">
    <location>
        <begin position="125"/>
        <end position="225"/>
    </location>
</feature>
<dbReference type="Gene3D" id="2.60.120.260">
    <property type="entry name" value="Galactose-binding domain-like"/>
    <property type="match status" value="1"/>
</dbReference>
<evidence type="ECO:0000259" key="3">
    <source>
        <dbReference type="Pfam" id="PF17166"/>
    </source>
</evidence>
<dbReference type="EMBL" id="SNRX01000061">
    <property type="protein sequence ID" value="KAA6300623.1"/>
    <property type="molecule type" value="Genomic_DNA"/>
</dbReference>
<comment type="caution">
    <text evidence="4">The sequence shown here is derived from an EMBL/GenBank/DDBJ whole genome shotgun (WGS) entry which is preliminary data.</text>
</comment>
<proteinExistence type="predicted"/>
<evidence type="ECO:0000313" key="4">
    <source>
        <dbReference type="EMBL" id="KAA6300623.1"/>
    </source>
</evidence>
<reference evidence="4 5" key="1">
    <citation type="submission" date="2019-03" db="EMBL/GenBank/DDBJ databases">
        <title>Single cell metagenomics reveals metabolic interactions within the superorganism composed of flagellate Streblomastix strix and complex community of Bacteroidetes bacteria on its surface.</title>
        <authorList>
            <person name="Treitli S.C."/>
            <person name="Kolisko M."/>
            <person name="Husnik F."/>
            <person name="Keeling P."/>
            <person name="Hampl V."/>
        </authorList>
    </citation>
    <scope>NUCLEOTIDE SEQUENCE [LARGE SCALE GENOMIC DNA]</scope>
    <source>
        <strain evidence="4">St1</strain>
    </source>
</reference>
<feature type="domain" description="DUF5000" evidence="2">
    <location>
        <begin position="251"/>
        <end position="400"/>
    </location>
</feature>
<protein>
    <recommendedName>
        <fullName evidence="6">DUF4959 domain-containing protein</fullName>
    </recommendedName>
</protein>
<dbReference type="InterPro" id="IPR033431">
    <property type="entry name" value="DUF5126"/>
</dbReference>
<name>A0A5M8NVD1_9BACT</name>
<dbReference type="Proteomes" id="UP000324575">
    <property type="component" value="Unassembled WGS sequence"/>
</dbReference>
<evidence type="ECO:0000313" key="5">
    <source>
        <dbReference type="Proteomes" id="UP000324575"/>
    </source>
</evidence>